<organism evidence="1 2">
    <name type="scientific">Aspergillus costaricaensis CBS 115574</name>
    <dbReference type="NCBI Taxonomy" id="1448317"/>
    <lineage>
        <taxon>Eukaryota</taxon>
        <taxon>Fungi</taxon>
        <taxon>Dikarya</taxon>
        <taxon>Ascomycota</taxon>
        <taxon>Pezizomycotina</taxon>
        <taxon>Eurotiomycetes</taxon>
        <taxon>Eurotiomycetidae</taxon>
        <taxon>Eurotiales</taxon>
        <taxon>Aspergillaceae</taxon>
        <taxon>Aspergillus</taxon>
        <taxon>Aspergillus subgen. Circumdati</taxon>
    </lineage>
</organism>
<proteinExistence type="predicted"/>
<accession>A0ACD1I4H6</accession>
<gene>
    <name evidence="1" type="ORF">BO79DRAFT_47457</name>
</gene>
<reference evidence="1" key="1">
    <citation type="submission" date="2018-02" db="EMBL/GenBank/DDBJ databases">
        <title>The genomes of Aspergillus section Nigri reveals drivers in fungal speciation.</title>
        <authorList>
            <consortium name="DOE Joint Genome Institute"/>
            <person name="Vesth T.C."/>
            <person name="Nybo J."/>
            <person name="Theobald S."/>
            <person name="Brandl J."/>
            <person name="Frisvad J.C."/>
            <person name="Nielsen K.F."/>
            <person name="Lyhne E.K."/>
            <person name="Kogle M.E."/>
            <person name="Kuo A."/>
            <person name="Riley R."/>
            <person name="Clum A."/>
            <person name="Nolan M."/>
            <person name="Lipzen A."/>
            <person name="Salamov A."/>
            <person name="Henrissat B."/>
            <person name="Wiebenga A."/>
            <person name="De vries R.P."/>
            <person name="Grigoriev I.V."/>
            <person name="Mortensen U.H."/>
            <person name="Andersen M.R."/>
            <person name="Baker S.E."/>
        </authorList>
    </citation>
    <scope>NUCLEOTIDE SEQUENCE</scope>
    <source>
        <strain evidence="1">CBS 115574</strain>
    </source>
</reference>
<evidence type="ECO:0000313" key="1">
    <source>
        <dbReference type="EMBL" id="RAK85384.1"/>
    </source>
</evidence>
<name>A0ACD1I4H6_9EURO</name>
<dbReference type="Proteomes" id="UP000249748">
    <property type="component" value="Unassembled WGS sequence"/>
</dbReference>
<sequence length="113" mass="12210">MDGGYTATSHLMARVHHGDICLLGPRLILLTCLVPLCFPVISADRKRERQVTDGKPKVVYFGHACCQGSGVHARGAADDLFASSNLQSCTPDLLLQGGSRSFDMHETRLVGRS</sequence>
<protein>
    <submittedName>
        <fullName evidence="1">Uncharacterized protein</fullName>
    </submittedName>
</protein>
<evidence type="ECO:0000313" key="2">
    <source>
        <dbReference type="Proteomes" id="UP000249748"/>
    </source>
</evidence>
<dbReference type="EMBL" id="KZ824566">
    <property type="protein sequence ID" value="RAK85384.1"/>
    <property type="molecule type" value="Genomic_DNA"/>
</dbReference>
<keyword evidence="2" id="KW-1185">Reference proteome</keyword>